<reference evidence="1 2" key="1">
    <citation type="journal article" date="2019" name="Int. J. Syst. Evol. Microbiol.">
        <title>The Global Catalogue of Microorganisms (GCM) 10K type strain sequencing project: providing services to taxonomists for standard genome sequencing and annotation.</title>
        <authorList>
            <consortium name="The Broad Institute Genomics Platform"/>
            <consortium name="The Broad Institute Genome Sequencing Center for Infectious Disease"/>
            <person name="Wu L."/>
            <person name="Ma J."/>
        </authorList>
    </citation>
    <scope>NUCLEOTIDE SEQUENCE [LARGE SCALE GENOMIC DNA]</scope>
    <source>
        <strain evidence="1 2">CGMCC 1.3239</strain>
    </source>
</reference>
<accession>A0ABD5SAM0</accession>
<dbReference type="Proteomes" id="UP001596442">
    <property type="component" value="Unassembled WGS sequence"/>
</dbReference>
<dbReference type="EMBL" id="JBHSWW010000054">
    <property type="protein sequence ID" value="MFC6752982.1"/>
    <property type="molecule type" value="Genomic_DNA"/>
</dbReference>
<evidence type="ECO:0000313" key="2">
    <source>
        <dbReference type="Proteomes" id="UP001596442"/>
    </source>
</evidence>
<comment type="caution">
    <text evidence="1">The sequence shown here is derived from an EMBL/GenBank/DDBJ whole genome shotgun (WGS) entry which is preliminary data.</text>
</comment>
<sequence length="575" mass="63956">MAELISLCGRGGTVDTYTAADLETVADRILPENAPRNVEVVRDDGVLTCRINAPESLPTHGTSTCLGRLIPRTDDWHDPGAPVADGSYGIVRVDSGAIELVADATASRTIYYRLFEDLLVASTSQRAIAHFADEFVPDERAIAWMISSGSLGPGQAWDARTEYVPPGGNVRIDRSTWELTETTTEVSSFFEIKNRSREEHREELSQSIETTIQNLDIEPDSWVLALSGGMDSRGLIQTLHDRLGLTAITWGTAEALDHPDSDAVRARELADAYGIPHEYYELPQHPSDIGTVFDRFVTAGEGRIDHISGYLDGFRTFKTLAEDHVGIIRGNNPFGWSAVSSQTQVRRMVGGQLISDYEVMPSLSIPGADAQQWPAEFAQADDESLATWRDRLKLTYRLAIVQSALTSLKTPYIEEINPFLSREIIQTVCTLPDKLRTEKRLYHEYVQQRSPDVPVATRSANPDTERLLNSDASIEFLRDRLDTDHARSVLGDELIDHAFNELGDSGETTEDESGSVIDTIKREVGSQLPQSVIQRIEEYTPVERPSISMYEGRLGFRLYIIVTMSQKLENDGRVL</sequence>
<keyword evidence="2" id="KW-1185">Reference proteome</keyword>
<dbReference type="RefSeq" id="WP_379780184.1">
    <property type="nucleotide sequence ID" value="NZ_JBHSWW010000054.1"/>
</dbReference>
<proteinExistence type="predicted"/>
<protein>
    <recommendedName>
        <fullName evidence="3">Asparagine synthetase domain-containing protein</fullName>
    </recommendedName>
</protein>
<dbReference type="SUPFAM" id="SSF52402">
    <property type="entry name" value="Adenine nucleotide alpha hydrolases-like"/>
    <property type="match status" value="1"/>
</dbReference>
<evidence type="ECO:0008006" key="3">
    <source>
        <dbReference type="Google" id="ProtNLM"/>
    </source>
</evidence>
<gene>
    <name evidence="1" type="ORF">ACFQEU_05805</name>
</gene>
<dbReference type="InterPro" id="IPR014729">
    <property type="entry name" value="Rossmann-like_a/b/a_fold"/>
</dbReference>
<dbReference type="Gene3D" id="3.40.50.620">
    <property type="entry name" value="HUPs"/>
    <property type="match status" value="1"/>
</dbReference>
<evidence type="ECO:0000313" key="1">
    <source>
        <dbReference type="EMBL" id="MFC6752982.1"/>
    </source>
</evidence>
<name>A0ABD5SAM0_9EURY</name>
<organism evidence="1 2">
    <name type="scientific">Halorubrum tibetense</name>
    <dbReference type="NCBI Taxonomy" id="175631"/>
    <lineage>
        <taxon>Archaea</taxon>
        <taxon>Methanobacteriati</taxon>
        <taxon>Methanobacteriota</taxon>
        <taxon>Stenosarchaea group</taxon>
        <taxon>Halobacteria</taxon>
        <taxon>Halobacteriales</taxon>
        <taxon>Haloferacaceae</taxon>
        <taxon>Halorubrum</taxon>
    </lineage>
</organism>
<dbReference type="AlphaFoldDB" id="A0ABD5SAM0"/>